<dbReference type="PANTHER" id="PTHR34934:SF1">
    <property type="entry name" value="FLAVIN-DEPENDENT THYMIDYLATE SYNTHASE"/>
    <property type="match status" value="1"/>
</dbReference>
<dbReference type="GO" id="GO:0004799">
    <property type="term" value="F:thymidylate synthase activity"/>
    <property type="evidence" value="ECO:0007669"/>
    <property type="project" value="TreeGrafter"/>
</dbReference>
<dbReference type="Proteomes" id="UP000236728">
    <property type="component" value="Unassembled WGS sequence"/>
</dbReference>
<dbReference type="InterPro" id="IPR003669">
    <property type="entry name" value="Thymidylate_synthase_ThyX"/>
</dbReference>
<dbReference type="PANTHER" id="PTHR34934">
    <property type="entry name" value="FLAVIN-DEPENDENT THYMIDYLATE SYNTHASE"/>
    <property type="match status" value="1"/>
</dbReference>
<evidence type="ECO:0000313" key="1">
    <source>
        <dbReference type="EMBL" id="SEG34756.1"/>
    </source>
</evidence>
<dbReference type="Gene3D" id="3.30.1360.170">
    <property type="match status" value="2"/>
</dbReference>
<dbReference type="SUPFAM" id="SSF69796">
    <property type="entry name" value="Thymidylate synthase-complementing protein Thy1"/>
    <property type="match status" value="2"/>
</dbReference>
<sequence length="543" mass="60696">MEGISLIVPISSVPTTPSDAAAPASSAPTGREAAPTEVYAIHGAEPEVLAYAMAKYSRSALTMRESLTEISTQRAEQFLNTFYFQYGHRSIADLAHIPFAIERLSLLAAISLVDETRWDGQERSTRYQDFRRSGWYTPSLEEPQRAAYTAAVQDLFAAYDQLSEGMLAALEKAIPRPEEMKPEAYRRTLKARAFDVARYLLPLATNTSLGQIVNARTLETQVSRLLSNEHEEIRELGRKLRAAASEPAWNVQRDRLEEMAGEGIVPAAATAEILTELMPPVRTAPTLVKYAEPNEYMIATRKELVQAAQELMAGAPLYPAPTVDLLDDDEDLEVEIATSLLYPHCQYSYRQIRGMVTAMGERRRNEMIKLGAAHRGRHDELLRSFHSGHGFRFDVLMDIGGFRDMHRHRRCVQLIQPFSSVHGYDEPVCPGQPTLEEAGLAEMYQAAMDKAVAAYQALSDSGVAEAEQSAQYLLPLGMRCRAMFKMDFAEALYISELRSGSAGHYSYRRVAWEMYRAVAARHPALAGLFRIEDVTVPVDLLKR</sequence>
<dbReference type="GO" id="GO:0006231">
    <property type="term" value="P:dTMP biosynthetic process"/>
    <property type="evidence" value="ECO:0007669"/>
    <property type="project" value="InterPro"/>
</dbReference>
<dbReference type="AlphaFoldDB" id="A0A1H5ZH77"/>
<evidence type="ECO:0000313" key="2">
    <source>
        <dbReference type="Proteomes" id="UP000236728"/>
    </source>
</evidence>
<gene>
    <name evidence="1" type="ORF">SAMN05421819_2612</name>
</gene>
<dbReference type="EMBL" id="FNVA01000004">
    <property type="protein sequence ID" value="SEG34756.1"/>
    <property type="molecule type" value="Genomic_DNA"/>
</dbReference>
<reference evidence="1 2" key="1">
    <citation type="submission" date="2016-10" db="EMBL/GenBank/DDBJ databases">
        <authorList>
            <person name="de Groot N.N."/>
        </authorList>
    </citation>
    <scope>NUCLEOTIDE SEQUENCE [LARGE SCALE GENOMIC DNA]</scope>
    <source>
        <strain evidence="1 2">DSM 22489</strain>
    </source>
</reference>
<dbReference type="Pfam" id="PF02511">
    <property type="entry name" value="Thy1"/>
    <property type="match status" value="2"/>
</dbReference>
<dbReference type="GO" id="GO:0050660">
    <property type="term" value="F:flavin adenine dinucleotide binding"/>
    <property type="evidence" value="ECO:0007669"/>
    <property type="project" value="InterPro"/>
</dbReference>
<name>A0A1H5ZH77_9BACT</name>
<proteinExistence type="predicted"/>
<accession>A0A1H5ZH77</accession>
<dbReference type="PROSITE" id="PS51331">
    <property type="entry name" value="THYX"/>
    <property type="match status" value="2"/>
</dbReference>
<protein>
    <submittedName>
        <fullName evidence="1">Thymidylate synthase complementing protein</fullName>
    </submittedName>
</protein>
<dbReference type="InterPro" id="IPR036098">
    <property type="entry name" value="Thymidylate_synthase_ThyX_sf"/>
</dbReference>
<dbReference type="OrthoDB" id="9780625at2"/>
<keyword evidence="2" id="KW-1185">Reference proteome</keyword>
<dbReference type="GO" id="GO:0050797">
    <property type="term" value="F:thymidylate synthase (FAD) activity"/>
    <property type="evidence" value="ECO:0007669"/>
    <property type="project" value="InterPro"/>
</dbReference>
<dbReference type="GO" id="GO:0070402">
    <property type="term" value="F:NADPH binding"/>
    <property type="evidence" value="ECO:0007669"/>
    <property type="project" value="TreeGrafter"/>
</dbReference>
<organism evidence="1 2">
    <name type="scientific">Bryocella elongata</name>
    <dbReference type="NCBI Taxonomy" id="863522"/>
    <lineage>
        <taxon>Bacteria</taxon>
        <taxon>Pseudomonadati</taxon>
        <taxon>Acidobacteriota</taxon>
        <taxon>Terriglobia</taxon>
        <taxon>Terriglobales</taxon>
        <taxon>Acidobacteriaceae</taxon>
        <taxon>Bryocella</taxon>
    </lineage>
</organism>
<dbReference type="CDD" id="cd20175">
    <property type="entry name" value="ThyX"/>
    <property type="match status" value="1"/>
</dbReference>